<sequence>MSEPGAGDDIAAARRALLDRRTGRHQRRYLRHRTLIRRARELTTALLLAETHTPEPPAPVTRTMEGDDDDGLKWFQR</sequence>
<gene>
    <name evidence="2" type="ORF">A6302_01493</name>
</gene>
<proteinExistence type="predicted"/>
<evidence type="ECO:0000313" key="2">
    <source>
        <dbReference type="EMBL" id="ODN71204.1"/>
    </source>
</evidence>
<organism evidence="2 3">
    <name type="scientific">Methylobrevis pamukkalensis</name>
    <dbReference type="NCBI Taxonomy" id="1439726"/>
    <lineage>
        <taxon>Bacteria</taxon>
        <taxon>Pseudomonadati</taxon>
        <taxon>Pseudomonadota</taxon>
        <taxon>Alphaproteobacteria</taxon>
        <taxon>Hyphomicrobiales</taxon>
        <taxon>Pleomorphomonadaceae</taxon>
        <taxon>Methylobrevis</taxon>
    </lineage>
</organism>
<reference evidence="2 3" key="1">
    <citation type="submission" date="2016-07" db="EMBL/GenBank/DDBJ databases">
        <title>Draft Genome Sequence of Methylobrevis pamukkalensis PK2.</title>
        <authorList>
            <person name="Vasilenko O.V."/>
            <person name="Doronina N.V."/>
            <person name="Shmareva M.N."/>
            <person name="Tarlachkov S.V."/>
            <person name="Mustakhimov I."/>
            <person name="Trotsenko Y.A."/>
        </authorList>
    </citation>
    <scope>NUCLEOTIDE SEQUENCE [LARGE SCALE GENOMIC DNA]</scope>
    <source>
        <strain evidence="2 3">PK2</strain>
    </source>
</reference>
<evidence type="ECO:0000313" key="3">
    <source>
        <dbReference type="Proteomes" id="UP000094622"/>
    </source>
</evidence>
<dbReference type="RefSeq" id="WP_069306392.1">
    <property type="nucleotide sequence ID" value="NZ_MCRJ01000027.1"/>
</dbReference>
<dbReference type="Proteomes" id="UP000094622">
    <property type="component" value="Unassembled WGS sequence"/>
</dbReference>
<comment type="caution">
    <text evidence="2">The sequence shown here is derived from an EMBL/GenBank/DDBJ whole genome shotgun (WGS) entry which is preliminary data.</text>
</comment>
<feature type="region of interest" description="Disordered" evidence="1">
    <location>
        <begin position="50"/>
        <end position="77"/>
    </location>
</feature>
<keyword evidence="3" id="KW-1185">Reference proteome</keyword>
<evidence type="ECO:0000256" key="1">
    <source>
        <dbReference type="SAM" id="MobiDB-lite"/>
    </source>
</evidence>
<name>A0A1E3H4G5_9HYPH</name>
<accession>A0A1E3H4G5</accession>
<protein>
    <submittedName>
        <fullName evidence="2">Uncharacterized protein</fullName>
    </submittedName>
</protein>
<dbReference type="EMBL" id="MCRJ01000027">
    <property type="protein sequence ID" value="ODN71204.1"/>
    <property type="molecule type" value="Genomic_DNA"/>
</dbReference>
<dbReference type="AlphaFoldDB" id="A0A1E3H4G5"/>